<organism evidence="2 3">
    <name type="scientific">Persicobacter psychrovividus</name>
    <dbReference type="NCBI Taxonomy" id="387638"/>
    <lineage>
        <taxon>Bacteria</taxon>
        <taxon>Pseudomonadati</taxon>
        <taxon>Bacteroidota</taxon>
        <taxon>Cytophagia</taxon>
        <taxon>Cytophagales</taxon>
        <taxon>Persicobacteraceae</taxon>
        <taxon>Persicobacter</taxon>
    </lineage>
</organism>
<evidence type="ECO:0000259" key="1">
    <source>
        <dbReference type="Pfam" id="PF00534"/>
    </source>
</evidence>
<sequence length="327" mass="37294">MKILIVDNSFLPFNKYGGTERVIWYLGKSLSQMGHEVGYLVKQGSSCPFAKIHEINPTEEITAQIPEGYDMVHFQFQVKDYPHPHVMTFHGNQNHQSPFAQNTIFISANHAQRYGADTFVHNGLDFSDYGSVELHNPKNYFHFIGKAAWRLKNVKGAINIIKQVPQAKLKVLGGNRLNLKMGFRFTTTPKAQFHGMVGGDEKNNYLRYSKGLIFPVLWHEPFGLAITESLYYGNPVFGTPYGSLPELVPTEFGFLSHRSSEIVEAVKNVDQFSRKACHEYAVEMFNADKMAEGYLKCYERVLNHEPLNAQAPQLKKVQEEKFLPWEA</sequence>
<dbReference type="PANTHER" id="PTHR12526:SF595">
    <property type="entry name" value="BLL5217 PROTEIN"/>
    <property type="match status" value="1"/>
</dbReference>
<protein>
    <submittedName>
        <fullName evidence="2">Glycosyl transferase</fullName>
    </submittedName>
</protein>
<keyword evidence="2" id="KW-0808">Transferase</keyword>
<dbReference type="EMBL" id="AP025293">
    <property type="protein sequence ID" value="BDD00867.1"/>
    <property type="molecule type" value="Genomic_DNA"/>
</dbReference>
<geneLocation type="plasmid" evidence="2 3">
    <name>pPP1</name>
</geneLocation>
<keyword evidence="2" id="KW-0614">Plasmid</keyword>
<dbReference type="PANTHER" id="PTHR12526">
    <property type="entry name" value="GLYCOSYLTRANSFERASE"/>
    <property type="match status" value="1"/>
</dbReference>
<dbReference type="RefSeq" id="WP_338398120.1">
    <property type="nucleotide sequence ID" value="NZ_AP025293.1"/>
</dbReference>
<name>A0ABM7VIR9_9BACT</name>
<keyword evidence="3" id="KW-1185">Reference proteome</keyword>
<dbReference type="InterPro" id="IPR001296">
    <property type="entry name" value="Glyco_trans_1"/>
</dbReference>
<dbReference type="SUPFAM" id="SSF53756">
    <property type="entry name" value="UDP-Glycosyltransferase/glycogen phosphorylase"/>
    <property type="match status" value="1"/>
</dbReference>
<proteinExistence type="predicted"/>
<dbReference type="Pfam" id="PF00534">
    <property type="entry name" value="Glycos_transf_1"/>
    <property type="match status" value="1"/>
</dbReference>
<gene>
    <name evidence="2" type="ORF">PEPS_31470</name>
</gene>
<accession>A0ABM7VIR9</accession>
<dbReference type="Gene3D" id="3.40.50.2000">
    <property type="entry name" value="Glycogen Phosphorylase B"/>
    <property type="match status" value="2"/>
</dbReference>
<reference evidence="2 3" key="1">
    <citation type="submission" date="2021-12" db="EMBL/GenBank/DDBJ databases">
        <title>Genome sequencing of bacteria with rrn-lacking chromosome and rrn-plasmid.</title>
        <authorList>
            <person name="Anda M."/>
            <person name="Iwasaki W."/>
        </authorList>
    </citation>
    <scope>NUCLEOTIDE SEQUENCE [LARGE SCALE GENOMIC DNA]</scope>
    <source>
        <strain evidence="2 3">NBRC 101262</strain>
        <plasmid evidence="2 3">pPP1</plasmid>
    </source>
</reference>
<evidence type="ECO:0000313" key="3">
    <source>
        <dbReference type="Proteomes" id="UP001354989"/>
    </source>
</evidence>
<dbReference type="GO" id="GO:0016740">
    <property type="term" value="F:transferase activity"/>
    <property type="evidence" value="ECO:0007669"/>
    <property type="project" value="UniProtKB-KW"/>
</dbReference>
<evidence type="ECO:0000313" key="2">
    <source>
        <dbReference type="EMBL" id="BDD00867.1"/>
    </source>
</evidence>
<feature type="domain" description="Glycosyl transferase family 1" evidence="1">
    <location>
        <begin position="136"/>
        <end position="272"/>
    </location>
</feature>
<dbReference type="Proteomes" id="UP001354989">
    <property type="component" value="Plasmid pPP1"/>
</dbReference>